<keyword evidence="9 17" id="KW-0067">ATP-binding</keyword>
<dbReference type="PANTHER" id="PTHR34299:SF1">
    <property type="entry name" value="DIACYLGLYCEROL KINASE"/>
    <property type="match status" value="1"/>
</dbReference>
<comment type="subcellular location">
    <subcellularLocation>
        <location evidence="1">Cell membrane</location>
        <topology evidence="1">Multi-pass membrane protein</topology>
    </subcellularLocation>
</comment>
<comment type="cofactor">
    <cofactor evidence="18">
        <name>Mg(2+)</name>
        <dbReference type="ChEBI" id="CHEBI:18420"/>
    </cofactor>
    <text evidence="18">Mn(2+), Zn(2+), Cd(2+) and Co(2+) support activity to lesser extents.</text>
</comment>
<evidence type="ECO:0000256" key="11">
    <source>
        <dbReference type="ARBA" id="ARBA00023098"/>
    </source>
</evidence>
<feature type="binding site" evidence="17">
    <location>
        <position position="7"/>
    </location>
    <ligand>
        <name>ATP</name>
        <dbReference type="ChEBI" id="CHEBI:30616"/>
    </ligand>
</feature>
<dbReference type="Pfam" id="PF01219">
    <property type="entry name" value="DAGK_prokar"/>
    <property type="match status" value="1"/>
</dbReference>
<dbReference type="GO" id="GO:0016301">
    <property type="term" value="F:kinase activity"/>
    <property type="evidence" value="ECO:0007669"/>
    <property type="project" value="UniProtKB-KW"/>
</dbReference>
<evidence type="ECO:0000256" key="6">
    <source>
        <dbReference type="ARBA" id="ARBA00022692"/>
    </source>
</evidence>
<dbReference type="AlphaFoldDB" id="A0A1F7GKV4"/>
<evidence type="ECO:0000256" key="15">
    <source>
        <dbReference type="PIRSR" id="PIRSR600829-1"/>
    </source>
</evidence>
<evidence type="ECO:0000256" key="19">
    <source>
        <dbReference type="SAM" id="Phobius"/>
    </source>
</evidence>
<proteinExistence type="inferred from homology"/>
<feature type="binding site" evidence="16">
    <location>
        <position position="7"/>
    </location>
    <ligand>
        <name>substrate</name>
    </ligand>
</feature>
<dbReference type="Gene3D" id="1.10.287.3610">
    <property type="match status" value="1"/>
</dbReference>
<dbReference type="GO" id="GO:0005886">
    <property type="term" value="C:plasma membrane"/>
    <property type="evidence" value="ECO:0007669"/>
    <property type="project" value="UniProtKB-SubCell"/>
</dbReference>
<dbReference type="Proteomes" id="UP000176850">
    <property type="component" value="Unassembled WGS sequence"/>
</dbReference>
<feature type="active site" description="Proton acceptor" evidence="15">
    <location>
        <position position="67"/>
    </location>
</feature>
<protein>
    <recommendedName>
        <fullName evidence="22">Diacylglycerol kinase</fullName>
    </recommendedName>
</protein>
<evidence type="ECO:0000256" key="2">
    <source>
        <dbReference type="ARBA" id="ARBA00005967"/>
    </source>
</evidence>
<evidence type="ECO:0000256" key="9">
    <source>
        <dbReference type="ARBA" id="ARBA00022840"/>
    </source>
</evidence>
<keyword evidence="7 17" id="KW-0547">Nucleotide-binding</keyword>
<keyword evidence="13" id="KW-0594">Phospholipid biosynthesis</keyword>
<feature type="binding site" evidence="16">
    <location>
        <position position="67"/>
    </location>
    <ligand>
        <name>substrate</name>
    </ligand>
</feature>
<evidence type="ECO:0000256" key="10">
    <source>
        <dbReference type="ARBA" id="ARBA00022989"/>
    </source>
</evidence>
<keyword evidence="8" id="KW-0418">Kinase</keyword>
<keyword evidence="18" id="KW-0479">Metal-binding</keyword>
<evidence type="ECO:0000256" key="5">
    <source>
        <dbReference type="ARBA" id="ARBA00022679"/>
    </source>
</evidence>
<evidence type="ECO:0000256" key="4">
    <source>
        <dbReference type="ARBA" id="ARBA00022516"/>
    </source>
</evidence>
<organism evidence="20 21">
    <name type="scientific">Candidatus Roizmanbacteria bacterium RIFCSPHIGHO2_01_FULL_39_24</name>
    <dbReference type="NCBI Taxonomy" id="1802032"/>
    <lineage>
        <taxon>Bacteria</taxon>
        <taxon>Candidatus Roizmaniibacteriota</taxon>
    </lineage>
</organism>
<comment type="caution">
    <text evidence="20">The sequence shown here is derived from an EMBL/GenBank/DDBJ whole genome shotgun (WGS) entry which is preliminary data.</text>
</comment>
<evidence type="ECO:0000256" key="12">
    <source>
        <dbReference type="ARBA" id="ARBA00023136"/>
    </source>
</evidence>
<evidence type="ECO:0008006" key="22">
    <source>
        <dbReference type="Google" id="ProtNLM"/>
    </source>
</evidence>
<comment type="similarity">
    <text evidence="2">Belongs to the bacterial diacylglycerol kinase family.</text>
</comment>
<evidence type="ECO:0000256" key="13">
    <source>
        <dbReference type="ARBA" id="ARBA00023209"/>
    </source>
</evidence>
<dbReference type="GO" id="GO:0008654">
    <property type="term" value="P:phospholipid biosynthetic process"/>
    <property type="evidence" value="ECO:0007669"/>
    <property type="project" value="UniProtKB-KW"/>
</dbReference>
<keyword evidence="10 19" id="KW-1133">Transmembrane helix</keyword>
<reference evidence="20 21" key="1">
    <citation type="journal article" date="2016" name="Nat. Commun.">
        <title>Thousands of microbial genomes shed light on interconnected biogeochemical processes in an aquifer system.</title>
        <authorList>
            <person name="Anantharaman K."/>
            <person name="Brown C.T."/>
            <person name="Hug L.A."/>
            <person name="Sharon I."/>
            <person name="Castelle C.J."/>
            <person name="Probst A.J."/>
            <person name="Thomas B.C."/>
            <person name="Singh A."/>
            <person name="Wilkins M.J."/>
            <person name="Karaoz U."/>
            <person name="Brodie E.L."/>
            <person name="Williams K.H."/>
            <person name="Hubbard S.S."/>
            <person name="Banfield J.F."/>
        </authorList>
    </citation>
    <scope>NUCLEOTIDE SEQUENCE [LARGE SCALE GENOMIC DNA]</scope>
</reference>
<dbReference type="InterPro" id="IPR033717">
    <property type="entry name" value="UDPK"/>
</dbReference>
<keyword evidence="6 19" id="KW-0812">Transmembrane</keyword>
<keyword evidence="3" id="KW-1003">Cell membrane</keyword>
<keyword evidence="12 19" id="KW-0472">Membrane</keyword>
<sequence length="124" mass="13418">MHEIIHRHTKSFGHAWEGVLFAFRTQPNFVIHVFLSLLAVTSGLALHVSVGEMLVIVVVIVGGLSFELVNTAIEATCDAIDTQHRDEIKIAKDSAASAMLVYALGALVVAGIIFIPRIILLLGF</sequence>
<dbReference type="EMBL" id="MFZH01000013">
    <property type="protein sequence ID" value="OGK19296.1"/>
    <property type="molecule type" value="Genomic_DNA"/>
</dbReference>
<dbReference type="InterPro" id="IPR000829">
    <property type="entry name" value="DAGK"/>
</dbReference>
<evidence type="ECO:0000256" key="8">
    <source>
        <dbReference type="ARBA" id="ARBA00022777"/>
    </source>
</evidence>
<dbReference type="PANTHER" id="PTHR34299">
    <property type="entry name" value="DIACYLGLYCEROL KINASE"/>
    <property type="match status" value="1"/>
</dbReference>
<name>A0A1F7GKV4_9BACT</name>
<feature type="binding site" evidence="17">
    <location>
        <begin position="92"/>
        <end position="93"/>
    </location>
    <ligand>
        <name>ATP</name>
        <dbReference type="ChEBI" id="CHEBI:30616"/>
    </ligand>
</feature>
<feature type="transmembrane region" description="Helical" evidence="19">
    <location>
        <begin position="94"/>
        <end position="119"/>
    </location>
</feature>
<feature type="transmembrane region" description="Helical" evidence="19">
    <location>
        <begin position="29"/>
        <end position="48"/>
    </location>
</feature>
<dbReference type="CDD" id="cd14265">
    <property type="entry name" value="UDPK_IM_like"/>
    <property type="match status" value="1"/>
</dbReference>
<evidence type="ECO:0000313" key="20">
    <source>
        <dbReference type="EMBL" id="OGK19296.1"/>
    </source>
</evidence>
<evidence type="ECO:0000313" key="21">
    <source>
        <dbReference type="Proteomes" id="UP000176850"/>
    </source>
</evidence>
<accession>A0A1F7GKV4</accession>
<dbReference type="InterPro" id="IPR036945">
    <property type="entry name" value="DAGK_sf"/>
</dbReference>
<keyword evidence="18" id="KW-0460">Magnesium</keyword>
<evidence type="ECO:0000256" key="3">
    <source>
        <dbReference type="ARBA" id="ARBA00022475"/>
    </source>
</evidence>
<evidence type="ECO:0000256" key="14">
    <source>
        <dbReference type="ARBA" id="ARBA00023264"/>
    </source>
</evidence>
<gene>
    <name evidence="20" type="ORF">A2799_00505</name>
</gene>
<keyword evidence="4" id="KW-0444">Lipid biosynthesis</keyword>
<evidence type="ECO:0000256" key="7">
    <source>
        <dbReference type="ARBA" id="ARBA00022741"/>
    </source>
</evidence>
<keyword evidence="5" id="KW-0808">Transferase</keyword>
<dbReference type="GO" id="GO:0046872">
    <property type="term" value="F:metal ion binding"/>
    <property type="evidence" value="ECO:0007669"/>
    <property type="project" value="UniProtKB-KW"/>
</dbReference>
<evidence type="ECO:0000256" key="1">
    <source>
        <dbReference type="ARBA" id="ARBA00004651"/>
    </source>
</evidence>
<feature type="binding site" evidence="18">
    <location>
        <position position="74"/>
    </location>
    <ligand>
        <name>a divalent metal cation</name>
        <dbReference type="ChEBI" id="CHEBI:60240"/>
    </ligand>
</feature>
<keyword evidence="14" id="KW-1208">Phospholipid metabolism</keyword>
<dbReference type="GO" id="GO:0005524">
    <property type="term" value="F:ATP binding"/>
    <property type="evidence" value="ECO:0007669"/>
    <property type="project" value="UniProtKB-KW"/>
</dbReference>
<feature type="transmembrane region" description="Helical" evidence="19">
    <location>
        <begin position="54"/>
        <end position="73"/>
    </location>
</feature>
<evidence type="ECO:0000256" key="18">
    <source>
        <dbReference type="PIRSR" id="PIRSR600829-4"/>
    </source>
</evidence>
<evidence type="ECO:0000256" key="16">
    <source>
        <dbReference type="PIRSR" id="PIRSR600829-2"/>
    </source>
</evidence>
<keyword evidence="11" id="KW-0443">Lipid metabolism</keyword>
<evidence type="ECO:0000256" key="17">
    <source>
        <dbReference type="PIRSR" id="PIRSR600829-3"/>
    </source>
</evidence>
<feature type="binding site" evidence="17">
    <location>
        <position position="74"/>
    </location>
    <ligand>
        <name>ATP</name>
        <dbReference type="ChEBI" id="CHEBI:30616"/>
    </ligand>
</feature>